<feature type="non-terminal residue" evidence="2">
    <location>
        <position position="1"/>
    </location>
</feature>
<dbReference type="SUPFAM" id="SSF56112">
    <property type="entry name" value="Protein kinase-like (PK-like)"/>
    <property type="match status" value="1"/>
</dbReference>
<evidence type="ECO:0000259" key="1">
    <source>
        <dbReference type="PROSITE" id="PS50011"/>
    </source>
</evidence>
<gene>
    <name evidence="2" type="ORF">PMAYCL1PPCAC_21400</name>
</gene>
<dbReference type="Pfam" id="PF07714">
    <property type="entry name" value="PK_Tyr_Ser-Thr"/>
    <property type="match status" value="1"/>
</dbReference>
<dbReference type="EMBL" id="BTRK01000005">
    <property type="protein sequence ID" value="GMR51205.1"/>
    <property type="molecule type" value="Genomic_DNA"/>
</dbReference>
<dbReference type="Gene3D" id="3.30.200.20">
    <property type="entry name" value="Phosphorylase Kinase, domain 1"/>
    <property type="match status" value="1"/>
</dbReference>
<dbReference type="PROSITE" id="PS50011">
    <property type="entry name" value="PROTEIN_KINASE_DOM"/>
    <property type="match status" value="1"/>
</dbReference>
<accession>A0AAN5CVR5</accession>
<dbReference type="GO" id="GO:0005886">
    <property type="term" value="C:plasma membrane"/>
    <property type="evidence" value="ECO:0007669"/>
    <property type="project" value="TreeGrafter"/>
</dbReference>
<organism evidence="2 3">
    <name type="scientific">Pristionchus mayeri</name>
    <dbReference type="NCBI Taxonomy" id="1317129"/>
    <lineage>
        <taxon>Eukaryota</taxon>
        <taxon>Metazoa</taxon>
        <taxon>Ecdysozoa</taxon>
        <taxon>Nematoda</taxon>
        <taxon>Chromadorea</taxon>
        <taxon>Rhabditida</taxon>
        <taxon>Rhabditina</taxon>
        <taxon>Diplogasteromorpha</taxon>
        <taxon>Diplogasteroidea</taxon>
        <taxon>Neodiplogasteridae</taxon>
        <taxon>Pristionchus</taxon>
    </lineage>
</organism>
<dbReference type="InterPro" id="IPR050122">
    <property type="entry name" value="RTK"/>
</dbReference>
<name>A0AAN5CVR5_9BILA</name>
<protein>
    <recommendedName>
        <fullName evidence="1">Protein kinase domain-containing protein</fullName>
    </recommendedName>
</protein>
<evidence type="ECO:0000313" key="2">
    <source>
        <dbReference type="EMBL" id="GMR51205.1"/>
    </source>
</evidence>
<proteinExistence type="predicted"/>
<reference evidence="3" key="1">
    <citation type="submission" date="2022-10" db="EMBL/GenBank/DDBJ databases">
        <title>Genome assembly of Pristionchus species.</title>
        <authorList>
            <person name="Yoshida K."/>
            <person name="Sommer R.J."/>
        </authorList>
    </citation>
    <scope>NUCLEOTIDE SEQUENCE [LARGE SCALE GENOMIC DNA]</scope>
    <source>
        <strain evidence="3">RS5460</strain>
    </source>
</reference>
<keyword evidence="3" id="KW-1185">Reference proteome</keyword>
<sequence>VQYQVQLFSKQKLSAALQRSPIYYDHQRLSDQWEIDRKFVSIDYTTKLGEGAFGSVYKGEFSTVEYIYWIFEIVHIQLSETANSMAERDFRSEIDIMQIVGYHERLVNLLACVTLSEPIIIITEYCSNGDLLTFMRQK</sequence>
<dbReference type="InterPro" id="IPR011009">
    <property type="entry name" value="Kinase-like_dom_sf"/>
</dbReference>
<feature type="domain" description="Protein kinase" evidence="1">
    <location>
        <begin position="42"/>
        <end position="138"/>
    </location>
</feature>
<dbReference type="GO" id="GO:0043235">
    <property type="term" value="C:receptor complex"/>
    <property type="evidence" value="ECO:0007669"/>
    <property type="project" value="TreeGrafter"/>
</dbReference>
<dbReference type="GO" id="GO:0005524">
    <property type="term" value="F:ATP binding"/>
    <property type="evidence" value="ECO:0007669"/>
    <property type="project" value="InterPro"/>
</dbReference>
<evidence type="ECO:0000313" key="3">
    <source>
        <dbReference type="Proteomes" id="UP001328107"/>
    </source>
</evidence>
<dbReference type="GO" id="GO:0007169">
    <property type="term" value="P:cell surface receptor protein tyrosine kinase signaling pathway"/>
    <property type="evidence" value="ECO:0007669"/>
    <property type="project" value="TreeGrafter"/>
</dbReference>
<dbReference type="GO" id="GO:0004714">
    <property type="term" value="F:transmembrane receptor protein tyrosine kinase activity"/>
    <property type="evidence" value="ECO:0007669"/>
    <property type="project" value="TreeGrafter"/>
</dbReference>
<dbReference type="Proteomes" id="UP001328107">
    <property type="component" value="Unassembled WGS sequence"/>
</dbReference>
<dbReference type="PANTHER" id="PTHR24416:SF583">
    <property type="entry name" value="RECEPTOR PROTEIN-TYROSINE KINASE"/>
    <property type="match status" value="1"/>
</dbReference>
<dbReference type="PANTHER" id="PTHR24416">
    <property type="entry name" value="TYROSINE-PROTEIN KINASE RECEPTOR"/>
    <property type="match status" value="1"/>
</dbReference>
<dbReference type="InterPro" id="IPR000719">
    <property type="entry name" value="Prot_kinase_dom"/>
</dbReference>
<dbReference type="InterPro" id="IPR001245">
    <property type="entry name" value="Ser-Thr/Tyr_kinase_cat_dom"/>
</dbReference>
<dbReference type="AlphaFoldDB" id="A0AAN5CVR5"/>
<comment type="caution">
    <text evidence="2">The sequence shown here is derived from an EMBL/GenBank/DDBJ whole genome shotgun (WGS) entry which is preliminary data.</text>
</comment>